<dbReference type="NCBIfam" id="TIGR04011">
    <property type="entry name" value="poly_gGlu_PgsC"/>
    <property type="match status" value="1"/>
</dbReference>
<sequence length="147" mass="16161">MVEIAIGIGIVLSLVLTETVGVTAGGVIVPGYIALYLHEPVRIFSTFVVSYLVFLIVWILSKFMMIYGKRRLVLCLLLGFFLGYLSKLYFRNPVSALDLSVIGNIIPGLIASWMDRQGVVRTLSVVLITASIVQLCLMALSLEVPRV</sequence>
<keyword evidence="1" id="KW-1133">Transmembrane helix</keyword>
<evidence type="ECO:0000256" key="1">
    <source>
        <dbReference type="SAM" id="Phobius"/>
    </source>
</evidence>
<dbReference type="InterPro" id="IPR008338">
    <property type="entry name" value="Capsule_biosynth_CapC"/>
</dbReference>
<dbReference type="EMBL" id="UINC01166388">
    <property type="protein sequence ID" value="SVD68313.1"/>
    <property type="molecule type" value="Genomic_DNA"/>
</dbReference>
<feature type="transmembrane region" description="Helical" evidence="1">
    <location>
        <begin position="123"/>
        <end position="142"/>
    </location>
</feature>
<dbReference type="GO" id="GO:0016020">
    <property type="term" value="C:membrane"/>
    <property type="evidence" value="ECO:0007669"/>
    <property type="project" value="InterPro"/>
</dbReference>
<gene>
    <name evidence="2" type="ORF">METZ01_LOCUS421167</name>
</gene>
<feature type="transmembrane region" description="Helical" evidence="1">
    <location>
        <begin position="96"/>
        <end position="114"/>
    </location>
</feature>
<feature type="transmembrane region" description="Helical" evidence="1">
    <location>
        <begin position="72"/>
        <end position="90"/>
    </location>
</feature>
<organism evidence="2">
    <name type="scientific">marine metagenome</name>
    <dbReference type="NCBI Taxonomy" id="408172"/>
    <lineage>
        <taxon>unclassified sequences</taxon>
        <taxon>metagenomes</taxon>
        <taxon>ecological metagenomes</taxon>
    </lineage>
</organism>
<feature type="transmembrane region" description="Helical" evidence="1">
    <location>
        <begin position="40"/>
        <end position="60"/>
    </location>
</feature>
<dbReference type="AlphaFoldDB" id="A0A382XBG5"/>
<dbReference type="GO" id="GO:0045227">
    <property type="term" value="P:capsule polysaccharide biosynthetic process"/>
    <property type="evidence" value="ECO:0007669"/>
    <property type="project" value="InterPro"/>
</dbReference>
<keyword evidence="1" id="KW-0812">Transmembrane</keyword>
<name>A0A382XBG5_9ZZZZ</name>
<proteinExistence type="predicted"/>
<dbReference type="PRINTS" id="PR01759">
    <property type="entry name" value="CAPSULEPROTC"/>
</dbReference>
<accession>A0A382XBG5</accession>
<evidence type="ECO:0000313" key="2">
    <source>
        <dbReference type="EMBL" id="SVD68313.1"/>
    </source>
</evidence>
<keyword evidence="1" id="KW-0472">Membrane</keyword>
<protein>
    <recommendedName>
        <fullName evidence="3">Poly-gamma-glutamate biosynthesis protein PgsC</fullName>
    </recommendedName>
</protein>
<reference evidence="2" key="1">
    <citation type="submission" date="2018-05" db="EMBL/GenBank/DDBJ databases">
        <authorList>
            <person name="Lanie J.A."/>
            <person name="Ng W.-L."/>
            <person name="Kazmierczak K.M."/>
            <person name="Andrzejewski T.M."/>
            <person name="Davidsen T.M."/>
            <person name="Wayne K.J."/>
            <person name="Tettelin H."/>
            <person name="Glass J.I."/>
            <person name="Rusch D."/>
            <person name="Podicherti R."/>
            <person name="Tsui H.-C.T."/>
            <person name="Winkler M.E."/>
        </authorList>
    </citation>
    <scope>NUCLEOTIDE SEQUENCE</scope>
</reference>
<evidence type="ECO:0008006" key="3">
    <source>
        <dbReference type="Google" id="ProtNLM"/>
    </source>
</evidence>
<dbReference type="Pfam" id="PF14102">
    <property type="entry name" value="Caps_synth_CapC"/>
    <property type="match status" value="1"/>
</dbReference>